<gene>
    <name evidence="6" type="ORF">METZ01_LOCUS161875</name>
</gene>
<reference evidence="6" key="1">
    <citation type="submission" date="2018-05" db="EMBL/GenBank/DDBJ databases">
        <authorList>
            <person name="Lanie J.A."/>
            <person name="Ng W.-L."/>
            <person name="Kazmierczak K.M."/>
            <person name="Andrzejewski T.M."/>
            <person name="Davidsen T.M."/>
            <person name="Wayne K.J."/>
            <person name="Tettelin H."/>
            <person name="Glass J.I."/>
            <person name="Rusch D."/>
            <person name="Podicherti R."/>
            <person name="Tsui H.-C.T."/>
            <person name="Winkler M.E."/>
        </authorList>
    </citation>
    <scope>NUCLEOTIDE SEQUENCE</scope>
</reference>
<evidence type="ECO:0000256" key="2">
    <source>
        <dbReference type="ARBA" id="ARBA00023015"/>
    </source>
</evidence>
<evidence type="ECO:0000256" key="1">
    <source>
        <dbReference type="ARBA" id="ARBA00009437"/>
    </source>
</evidence>
<sequence length="104" mass="11865">MKESLMDLTEMETFLAVSRHKSFTSAAWELRLTQPGVSRQIQKIERELEVVLLERRRNDIRLTAAGERFKSYAEDALELHRQFLTNLIGDDGVLSGDLSIIAST</sequence>
<dbReference type="PANTHER" id="PTHR30126:SF40">
    <property type="entry name" value="HTH-TYPE TRANSCRIPTIONAL REGULATOR GLTR"/>
    <property type="match status" value="1"/>
</dbReference>
<dbReference type="GO" id="GO:0003700">
    <property type="term" value="F:DNA-binding transcription factor activity"/>
    <property type="evidence" value="ECO:0007669"/>
    <property type="project" value="InterPro"/>
</dbReference>
<comment type="similarity">
    <text evidence="1">Belongs to the LysR transcriptional regulatory family.</text>
</comment>
<organism evidence="6">
    <name type="scientific">marine metagenome</name>
    <dbReference type="NCBI Taxonomy" id="408172"/>
    <lineage>
        <taxon>unclassified sequences</taxon>
        <taxon>metagenomes</taxon>
        <taxon>ecological metagenomes</taxon>
    </lineage>
</organism>
<feature type="non-terminal residue" evidence="6">
    <location>
        <position position="104"/>
    </location>
</feature>
<dbReference type="Gene3D" id="1.10.10.10">
    <property type="entry name" value="Winged helix-like DNA-binding domain superfamily/Winged helix DNA-binding domain"/>
    <property type="match status" value="1"/>
</dbReference>
<protein>
    <recommendedName>
        <fullName evidence="5">HTH lysR-type domain-containing protein</fullName>
    </recommendedName>
</protein>
<dbReference type="AlphaFoldDB" id="A0A382B666"/>
<name>A0A382B666_9ZZZZ</name>
<dbReference type="PANTHER" id="PTHR30126">
    <property type="entry name" value="HTH-TYPE TRANSCRIPTIONAL REGULATOR"/>
    <property type="match status" value="1"/>
</dbReference>
<dbReference type="InterPro" id="IPR036388">
    <property type="entry name" value="WH-like_DNA-bd_sf"/>
</dbReference>
<evidence type="ECO:0000313" key="6">
    <source>
        <dbReference type="EMBL" id="SVB09021.1"/>
    </source>
</evidence>
<keyword evidence="3" id="KW-0238">DNA-binding</keyword>
<evidence type="ECO:0000256" key="4">
    <source>
        <dbReference type="ARBA" id="ARBA00023163"/>
    </source>
</evidence>
<dbReference type="Pfam" id="PF00126">
    <property type="entry name" value="HTH_1"/>
    <property type="match status" value="1"/>
</dbReference>
<feature type="domain" description="HTH lysR-type" evidence="5">
    <location>
        <begin position="6"/>
        <end position="63"/>
    </location>
</feature>
<dbReference type="PROSITE" id="PS50931">
    <property type="entry name" value="HTH_LYSR"/>
    <property type="match status" value="1"/>
</dbReference>
<dbReference type="GO" id="GO:0000976">
    <property type="term" value="F:transcription cis-regulatory region binding"/>
    <property type="evidence" value="ECO:0007669"/>
    <property type="project" value="TreeGrafter"/>
</dbReference>
<dbReference type="InterPro" id="IPR036390">
    <property type="entry name" value="WH_DNA-bd_sf"/>
</dbReference>
<evidence type="ECO:0000256" key="3">
    <source>
        <dbReference type="ARBA" id="ARBA00023125"/>
    </source>
</evidence>
<evidence type="ECO:0000259" key="5">
    <source>
        <dbReference type="PROSITE" id="PS50931"/>
    </source>
</evidence>
<dbReference type="SUPFAM" id="SSF46785">
    <property type="entry name" value="Winged helix' DNA-binding domain"/>
    <property type="match status" value="1"/>
</dbReference>
<dbReference type="PRINTS" id="PR00039">
    <property type="entry name" value="HTHLYSR"/>
</dbReference>
<dbReference type="FunFam" id="1.10.10.10:FF:000001">
    <property type="entry name" value="LysR family transcriptional regulator"/>
    <property type="match status" value="1"/>
</dbReference>
<keyword evidence="2" id="KW-0805">Transcription regulation</keyword>
<accession>A0A382B666</accession>
<dbReference type="EMBL" id="UINC01028289">
    <property type="protein sequence ID" value="SVB09021.1"/>
    <property type="molecule type" value="Genomic_DNA"/>
</dbReference>
<proteinExistence type="inferred from homology"/>
<keyword evidence="4" id="KW-0804">Transcription</keyword>
<dbReference type="InterPro" id="IPR000847">
    <property type="entry name" value="LysR_HTH_N"/>
</dbReference>